<evidence type="ECO:0000256" key="3">
    <source>
        <dbReference type="ARBA" id="ARBA00022448"/>
    </source>
</evidence>
<evidence type="ECO:0000256" key="10">
    <source>
        <dbReference type="ARBA" id="ARBA00023114"/>
    </source>
</evidence>
<evidence type="ECO:0000256" key="14">
    <source>
        <dbReference type="ARBA" id="ARBA00023288"/>
    </source>
</evidence>
<keyword evidence="19" id="KW-1185">Reference proteome</keyword>
<dbReference type="PANTHER" id="PTHR33619:SF3">
    <property type="entry name" value="POLYSACCHARIDE EXPORT PROTEIN GFCE-RELATED"/>
    <property type="match status" value="1"/>
</dbReference>
<dbReference type="EMBL" id="CP012332">
    <property type="protein sequence ID" value="AKU89845.1"/>
    <property type="molecule type" value="Genomic_DNA"/>
</dbReference>
<evidence type="ECO:0000256" key="8">
    <source>
        <dbReference type="ARBA" id="ARBA00023047"/>
    </source>
</evidence>
<keyword evidence="11 15" id="KW-0472">Membrane</keyword>
<keyword evidence="12" id="KW-0564">Palmitate</keyword>
<dbReference type="GO" id="GO:0046930">
    <property type="term" value="C:pore complex"/>
    <property type="evidence" value="ECO:0007669"/>
    <property type="project" value="UniProtKB-KW"/>
</dbReference>
<accession>A0A0K1P8J7</accession>
<evidence type="ECO:0000259" key="17">
    <source>
        <dbReference type="Pfam" id="PF22461"/>
    </source>
</evidence>
<evidence type="ECO:0000313" key="19">
    <source>
        <dbReference type="Proteomes" id="UP000055590"/>
    </source>
</evidence>
<dbReference type="RefSeq" id="WP_169788726.1">
    <property type="nucleotide sequence ID" value="NZ_CP012332.1"/>
</dbReference>
<dbReference type="GO" id="GO:0015288">
    <property type="term" value="F:porin activity"/>
    <property type="evidence" value="ECO:0007669"/>
    <property type="project" value="UniProtKB-KW"/>
</dbReference>
<keyword evidence="10" id="KW-0626">Porin</keyword>
<keyword evidence="4" id="KW-1134">Transmembrane beta strand</keyword>
<keyword evidence="7" id="KW-0732">Signal</keyword>
<proteinExistence type="inferred from homology"/>
<evidence type="ECO:0000256" key="2">
    <source>
        <dbReference type="ARBA" id="ARBA00009450"/>
    </source>
</evidence>
<organism evidence="18 19">
    <name type="scientific">Vulgatibacter incomptus</name>
    <dbReference type="NCBI Taxonomy" id="1391653"/>
    <lineage>
        <taxon>Bacteria</taxon>
        <taxon>Pseudomonadati</taxon>
        <taxon>Myxococcota</taxon>
        <taxon>Myxococcia</taxon>
        <taxon>Myxococcales</taxon>
        <taxon>Cystobacterineae</taxon>
        <taxon>Vulgatibacteraceae</taxon>
        <taxon>Vulgatibacter</taxon>
    </lineage>
</organism>
<evidence type="ECO:0000256" key="15">
    <source>
        <dbReference type="SAM" id="Phobius"/>
    </source>
</evidence>
<keyword evidence="9" id="KW-0406">Ion transport</keyword>
<keyword evidence="14" id="KW-0449">Lipoprotein</keyword>
<evidence type="ECO:0000256" key="6">
    <source>
        <dbReference type="ARBA" id="ARBA00022692"/>
    </source>
</evidence>
<dbReference type="Gene3D" id="3.10.560.10">
    <property type="entry name" value="Outer membrane lipoprotein wza domain like"/>
    <property type="match status" value="1"/>
</dbReference>
<evidence type="ECO:0000256" key="5">
    <source>
        <dbReference type="ARBA" id="ARBA00022597"/>
    </source>
</evidence>
<evidence type="ECO:0000256" key="12">
    <source>
        <dbReference type="ARBA" id="ARBA00023139"/>
    </source>
</evidence>
<evidence type="ECO:0000256" key="4">
    <source>
        <dbReference type="ARBA" id="ARBA00022452"/>
    </source>
</evidence>
<comment type="subcellular location">
    <subcellularLocation>
        <location evidence="1">Cell outer membrane</location>
        <topology evidence="1">Multi-pass membrane protein</topology>
    </subcellularLocation>
</comment>
<dbReference type="KEGG" id="vin:AKJ08_0232"/>
<evidence type="ECO:0000256" key="11">
    <source>
        <dbReference type="ARBA" id="ARBA00023136"/>
    </source>
</evidence>
<keyword evidence="8" id="KW-0625">Polysaccharide transport</keyword>
<dbReference type="PANTHER" id="PTHR33619">
    <property type="entry name" value="POLYSACCHARIDE EXPORT PROTEIN GFCE-RELATED"/>
    <property type="match status" value="1"/>
</dbReference>
<dbReference type="GO" id="GO:0006811">
    <property type="term" value="P:monoatomic ion transport"/>
    <property type="evidence" value="ECO:0007669"/>
    <property type="project" value="UniProtKB-KW"/>
</dbReference>
<evidence type="ECO:0000256" key="9">
    <source>
        <dbReference type="ARBA" id="ARBA00023065"/>
    </source>
</evidence>
<evidence type="ECO:0000256" key="13">
    <source>
        <dbReference type="ARBA" id="ARBA00023237"/>
    </source>
</evidence>
<dbReference type="InterPro" id="IPR049712">
    <property type="entry name" value="Poly_export"/>
</dbReference>
<evidence type="ECO:0000259" key="16">
    <source>
        <dbReference type="Pfam" id="PF02563"/>
    </source>
</evidence>
<dbReference type="InterPro" id="IPR054765">
    <property type="entry name" value="SLBB_dom"/>
</dbReference>
<dbReference type="GO" id="GO:0015159">
    <property type="term" value="F:polysaccharide transmembrane transporter activity"/>
    <property type="evidence" value="ECO:0007669"/>
    <property type="project" value="InterPro"/>
</dbReference>
<dbReference type="Pfam" id="PF22461">
    <property type="entry name" value="SLBB_2"/>
    <property type="match status" value="1"/>
</dbReference>
<dbReference type="GO" id="GO:0009279">
    <property type="term" value="C:cell outer membrane"/>
    <property type="evidence" value="ECO:0007669"/>
    <property type="project" value="UniProtKB-SubCell"/>
</dbReference>
<reference evidence="18 19" key="1">
    <citation type="submission" date="2015-08" db="EMBL/GenBank/DDBJ databases">
        <authorList>
            <person name="Babu N.S."/>
            <person name="Beckwith C.J."/>
            <person name="Beseler K.G."/>
            <person name="Brison A."/>
            <person name="Carone J.V."/>
            <person name="Caskin T.P."/>
            <person name="Diamond M."/>
            <person name="Durham M.E."/>
            <person name="Foxe J.M."/>
            <person name="Go M."/>
            <person name="Henderson B.A."/>
            <person name="Jones I.B."/>
            <person name="McGettigan J.A."/>
            <person name="Micheletti S.J."/>
            <person name="Nasrallah M.E."/>
            <person name="Ortiz D."/>
            <person name="Piller C.R."/>
            <person name="Privatt S.R."/>
            <person name="Schneider S.L."/>
            <person name="Sharp S."/>
            <person name="Smith T.C."/>
            <person name="Stanton J.D."/>
            <person name="Ullery H.E."/>
            <person name="Wilson R.J."/>
            <person name="Serrano M.G."/>
            <person name="Buck G."/>
            <person name="Lee V."/>
            <person name="Wang Y."/>
            <person name="Carvalho R."/>
            <person name="Voegtly L."/>
            <person name="Shi R."/>
            <person name="Duckworth R."/>
            <person name="Johnson A."/>
            <person name="Loviza R."/>
            <person name="Walstead R."/>
            <person name="Shah Z."/>
            <person name="Kiflezghi M."/>
            <person name="Wade K."/>
            <person name="Ball S.L."/>
            <person name="Bradley K.W."/>
            <person name="Asai D.J."/>
            <person name="Bowman C.A."/>
            <person name="Russell D.A."/>
            <person name="Pope W.H."/>
            <person name="Jacobs-Sera D."/>
            <person name="Hendrix R.W."/>
            <person name="Hatfull G.F."/>
        </authorList>
    </citation>
    <scope>NUCLEOTIDE SEQUENCE [LARGE SCALE GENOMIC DNA]</scope>
    <source>
        <strain evidence="18 19">DSM 27710</strain>
    </source>
</reference>
<keyword evidence="15" id="KW-1133">Transmembrane helix</keyword>
<dbReference type="InterPro" id="IPR003715">
    <property type="entry name" value="Poly_export_N"/>
</dbReference>
<dbReference type="AlphaFoldDB" id="A0A0K1P8J7"/>
<dbReference type="STRING" id="1391653.AKJ08_0232"/>
<dbReference type="Proteomes" id="UP000055590">
    <property type="component" value="Chromosome"/>
</dbReference>
<keyword evidence="13" id="KW-0998">Cell outer membrane</keyword>
<feature type="domain" description="Polysaccharide export protein N-terminal" evidence="16">
    <location>
        <begin position="56"/>
        <end position="129"/>
    </location>
</feature>
<feature type="transmembrane region" description="Helical" evidence="15">
    <location>
        <begin position="20"/>
        <end position="38"/>
    </location>
</feature>
<keyword evidence="5" id="KW-0762">Sugar transport</keyword>
<gene>
    <name evidence="18" type="ORF">AKJ08_0232</name>
</gene>
<sequence>MSSGVHVRTSRGAGTFLRTAPGFVALIACLAWGVLGCASTSPYKWVDDIPGGRDDPAVYRLGVRDVISVRVWNQESMSVERARVREDGRISLPFLKDVRVAGLTPNELGDRLQTELVSFIVDPVVTVTLDEPAALDVSVVGEVTTTGVYAIHNPAGVLHAIAAAGGLTQFADRDSIFVLRRLSPAIPPTRIRFRYRDLTSGGTRAADFLLQSGDVVVVE</sequence>
<evidence type="ECO:0000313" key="18">
    <source>
        <dbReference type="EMBL" id="AKU89845.1"/>
    </source>
</evidence>
<dbReference type="Gene3D" id="3.30.1950.10">
    <property type="entry name" value="wza like domain"/>
    <property type="match status" value="1"/>
</dbReference>
<keyword evidence="3" id="KW-0813">Transport</keyword>
<comment type="similarity">
    <text evidence="2">Belongs to the BexD/CtrA/VexA family.</text>
</comment>
<keyword evidence="6 15" id="KW-0812">Transmembrane</keyword>
<evidence type="ECO:0000256" key="7">
    <source>
        <dbReference type="ARBA" id="ARBA00022729"/>
    </source>
</evidence>
<evidence type="ECO:0000256" key="1">
    <source>
        <dbReference type="ARBA" id="ARBA00004571"/>
    </source>
</evidence>
<protein>
    <submittedName>
        <fullName evidence="18">Capsule polysaccharide export protein</fullName>
    </submittedName>
</protein>
<dbReference type="Pfam" id="PF02563">
    <property type="entry name" value="Poly_export"/>
    <property type="match status" value="1"/>
</dbReference>
<name>A0A0K1P8J7_9BACT</name>
<dbReference type="PATRIC" id="fig|1391653.3.peg.246"/>
<feature type="domain" description="SLBB" evidence="17">
    <location>
        <begin position="137"/>
        <end position="218"/>
    </location>
</feature>